<keyword evidence="1" id="KW-0863">Zinc-finger</keyword>
<dbReference type="GO" id="GO:0008270">
    <property type="term" value="F:zinc ion binding"/>
    <property type="evidence" value="ECO:0007669"/>
    <property type="project" value="UniProtKB-KW"/>
</dbReference>
<dbReference type="Proteomes" id="UP000198362">
    <property type="component" value="Unassembled WGS sequence"/>
</dbReference>
<dbReference type="EMBL" id="FZPH01000016">
    <property type="protein sequence ID" value="SNT64228.1"/>
    <property type="molecule type" value="Genomic_DNA"/>
</dbReference>
<evidence type="ECO:0000313" key="3">
    <source>
        <dbReference type="EMBL" id="SNT64228.1"/>
    </source>
</evidence>
<keyword evidence="4" id="KW-1185">Reference proteome</keyword>
<name>A0A239PCB3_9ACTN</name>
<dbReference type="RefSeq" id="WP_089254338.1">
    <property type="nucleotide sequence ID" value="NZ_FZPH01000016.1"/>
</dbReference>
<dbReference type="PROSITE" id="PS50966">
    <property type="entry name" value="ZF_SWIM"/>
    <property type="match status" value="1"/>
</dbReference>
<dbReference type="OrthoDB" id="242553at2"/>
<organism evidence="3 4">
    <name type="scientific">Asanoa hainanensis</name>
    <dbReference type="NCBI Taxonomy" id="560556"/>
    <lineage>
        <taxon>Bacteria</taxon>
        <taxon>Bacillati</taxon>
        <taxon>Actinomycetota</taxon>
        <taxon>Actinomycetes</taxon>
        <taxon>Micromonosporales</taxon>
        <taxon>Micromonosporaceae</taxon>
        <taxon>Asanoa</taxon>
    </lineage>
</organism>
<evidence type="ECO:0000256" key="1">
    <source>
        <dbReference type="PROSITE-ProRule" id="PRU00325"/>
    </source>
</evidence>
<gene>
    <name evidence="3" type="ORF">SAMN05421812_116161</name>
</gene>
<reference evidence="3 4" key="1">
    <citation type="submission" date="2017-06" db="EMBL/GenBank/DDBJ databases">
        <authorList>
            <person name="Kim H.J."/>
            <person name="Triplett B.A."/>
        </authorList>
    </citation>
    <scope>NUCLEOTIDE SEQUENCE [LARGE SCALE GENOMIC DNA]</scope>
    <source>
        <strain evidence="3 4">CGMCC 4.5593</strain>
    </source>
</reference>
<feature type="domain" description="SWIM-type" evidence="2">
    <location>
        <begin position="53"/>
        <end position="86"/>
    </location>
</feature>
<evidence type="ECO:0000259" key="2">
    <source>
        <dbReference type="PROSITE" id="PS50966"/>
    </source>
</evidence>
<keyword evidence="1" id="KW-0862">Zinc</keyword>
<keyword evidence="1" id="KW-0479">Metal-binding</keyword>
<proteinExistence type="predicted"/>
<dbReference type="AlphaFoldDB" id="A0A239PCB3"/>
<sequence length="633" mass="65802">MRADLLALTTDALAALTNRGLVKRAGRAVESGDRPTIRTDPDGSVRADFSDGVRTTLSPGGLDAAHCTCGATTTCRHALATILTYQADPPTVESPAPVAAWSPGAFTDTDLEAAIGKRAFAAARRIARSGYQAQVHRPTPDDPAPRVDLPACTVRFLVPHDLGYVHSDAAHGGTDHTVALAVWAFRVADEQDPEAGRQRVDVGSGSTGPLGALDDAVALANDLLLDGAAHATPLLPAVAAVAKGLDGARLRWPLLALEDIADQLTAYAERSARYRPEQLAELLAELHCRRRAAARGASVLGTEEAAETQLRRVRLTGLGCRVTSAGPEQTADIFLADPMTATVLTLRHRWTRGGADGQPAGSRRVVGTTIAALAGGNLLSESAVRTASRRVRLPAGRLSRNSVLGSAGEWGDLPPGILTPDLAALTAELDRLPPRLIRPRVDAEAVRVIPVAEVRSVHYAPGDQRLDAVVADATGATATVSAVHRSASPGALDALAEALPKARFLSGLVRRGRGGLVISPLAVVVADTVVVPDLATAGGELATHGDAAEGDELGRALDDALGLLAELAHRGGHHLPPTYPDRLRTAATTLTNLGLARCGQALTTVAGACGSPDRLPNAWTDAQIRLLVAADNR</sequence>
<evidence type="ECO:0000313" key="4">
    <source>
        <dbReference type="Proteomes" id="UP000198362"/>
    </source>
</evidence>
<accession>A0A239PCB3</accession>
<protein>
    <recommendedName>
        <fullName evidence="2">SWIM-type domain-containing protein</fullName>
    </recommendedName>
</protein>
<dbReference type="InterPro" id="IPR007527">
    <property type="entry name" value="Znf_SWIM"/>
</dbReference>